<evidence type="ECO:0000256" key="2">
    <source>
        <dbReference type="ARBA" id="ARBA00022801"/>
    </source>
</evidence>
<dbReference type="AlphaFoldDB" id="A0A7X3FJ35"/>
<keyword evidence="5" id="KW-1185">Reference proteome</keyword>
<reference evidence="4 5" key="1">
    <citation type="journal article" date="2019" name="Microorganisms">
        <title>Paenibacillus lutrae sp. nov., A Chitinolytic Species Isolated from A River Otter in Castril Natural Park, Granada, Spain.</title>
        <authorList>
            <person name="Rodriguez M."/>
            <person name="Reina J.C."/>
            <person name="Bejar V."/>
            <person name="Llamas I."/>
        </authorList>
    </citation>
    <scope>NUCLEOTIDE SEQUENCE [LARGE SCALE GENOMIC DNA]</scope>
    <source>
        <strain evidence="4 5">N10</strain>
    </source>
</reference>
<dbReference type="InterPro" id="IPR050272">
    <property type="entry name" value="Isochorismatase-like_hydrls"/>
</dbReference>
<comment type="caution">
    <text evidence="4">The sequence shown here is derived from an EMBL/GenBank/DDBJ whole genome shotgun (WGS) entry which is preliminary data.</text>
</comment>
<dbReference type="GO" id="GO:0016787">
    <property type="term" value="F:hydrolase activity"/>
    <property type="evidence" value="ECO:0007669"/>
    <property type="project" value="UniProtKB-KW"/>
</dbReference>
<organism evidence="4 5">
    <name type="scientific">Paenibacillus lutrae</name>
    <dbReference type="NCBI Taxonomy" id="2078573"/>
    <lineage>
        <taxon>Bacteria</taxon>
        <taxon>Bacillati</taxon>
        <taxon>Bacillota</taxon>
        <taxon>Bacilli</taxon>
        <taxon>Bacillales</taxon>
        <taxon>Paenibacillaceae</taxon>
        <taxon>Paenibacillus</taxon>
    </lineage>
</organism>
<name>A0A7X3FJ35_9BACL</name>
<evidence type="ECO:0000313" key="4">
    <source>
        <dbReference type="EMBL" id="MVP00585.1"/>
    </source>
</evidence>
<dbReference type="Proteomes" id="UP000490800">
    <property type="component" value="Unassembled WGS sequence"/>
</dbReference>
<dbReference type="Pfam" id="PF00857">
    <property type="entry name" value="Isochorismatase"/>
    <property type="match status" value="1"/>
</dbReference>
<feature type="domain" description="Isochorismatase-like" evidence="3">
    <location>
        <begin position="12"/>
        <end position="187"/>
    </location>
</feature>
<dbReference type="InterPro" id="IPR036380">
    <property type="entry name" value="Isochorismatase-like_sf"/>
</dbReference>
<accession>A0A7X3FJ35</accession>
<dbReference type="RefSeq" id="WP_157336295.1">
    <property type="nucleotide sequence ID" value="NZ_RHLK01000007.1"/>
</dbReference>
<dbReference type="OrthoDB" id="257098at2"/>
<dbReference type="InterPro" id="IPR000868">
    <property type="entry name" value="Isochorismatase-like_dom"/>
</dbReference>
<sequence>MNKYTAPNWTSSALITIDTQNDFTQPDAPARIAGTAEVLPYMQQLLQAYREANLPIIHVIRLYQTDGANVDICRKELIENGGVIAAPGTDGAELVPEIKPQEAPHLASDILLQGEFQQIGPNEWVMYKPRWGAFYGTDLEAFLREKNVDTLVFSGCNFPNCPRTTMYEASERDFRVVMVPNAISGVYELGITELSRIGIVMLPTNEVVNEVAGVAAPL</sequence>
<evidence type="ECO:0000256" key="1">
    <source>
        <dbReference type="ARBA" id="ARBA00006336"/>
    </source>
</evidence>
<dbReference type="SUPFAM" id="SSF52499">
    <property type="entry name" value="Isochorismatase-like hydrolases"/>
    <property type="match status" value="1"/>
</dbReference>
<dbReference type="Gene3D" id="3.40.50.850">
    <property type="entry name" value="Isochorismatase-like"/>
    <property type="match status" value="1"/>
</dbReference>
<dbReference type="CDD" id="cd00431">
    <property type="entry name" value="cysteine_hydrolases"/>
    <property type="match status" value="1"/>
</dbReference>
<comment type="similarity">
    <text evidence="1">Belongs to the isochorismatase family.</text>
</comment>
<proteinExistence type="inferred from homology"/>
<evidence type="ECO:0000259" key="3">
    <source>
        <dbReference type="Pfam" id="PF00857"/>
    </source>
</evidence>
<protein>
    <submittedName>
        <fullName evidence="4">Isochorismatase family protein</fullName>
    </submittedName>
</protein>
<keyword evidence="2" id="KW-0378">Hydrolase</keyword>
<dbReference type="PANTHER" id="PTHR43540">
    <property type="entry name" value="PEROXYUREIDOACRYLATE/UREIDOACRYLATE AMIDOHYDROLASE-RELATED"/>
    <property type="match status" value="1"/>
</dbReference>
<gene>
    <name evidence="4" type="ORF">EDM21_13820</name>
</gene>
<evidence type="ECO:0000313" key="5">
    <source>
        <dbReference type="Proteomes" id="UP000490800"/>
    </source>
</evidence>
<dbReference type="EMBL" id="RHLK01000007">
    <property type="protein sequence ID" value="MVP00585.1"/>
    <property type="molecule type" value="Genomic_DNA"/>
</dbReference>